<protein>
    <submittedName>
        <fullName evidence="4">DeoR family transcriptional regulator</fullName>
    </submittedName>
</protein>
<dbReference type="InterPro" id="IPR050313">
    <property type="entry name" value="Carb_Metab_HTH_regulators"/>
</dbReference>
<evidence type="ECO:0000313" key="5">
    <source>
        <dbReference type="Proteomes" id="UP000488299"/>
    </source>
</evidence>
<dbReference type="SMART" id="SM00420">
    <property type="entry name" value="HTH_DEOR"/>
    <property type="match status" value="1"/>
</dbReference>
<name>A0A7J5U664_9BACT</name>
<evidence type="ECO:0000256" key="1">
    <source>
        <dbReference type="ARBA" id="ARBA00023015"/>
    </source>
</evidence>
<gene>
    <name evidence="4" type="ORF">F5984_04355</name>
</gene>
<dbReference type="InterPro" id="IPR014036">
    <property type="entry name" value="DeoR-like_C"/>
</dbReference>
<evidence type="ECO:0000259" key="3">
    <source>
        <dbReference type="PROSITE" id="PS51000"/>
    </source>
</evidence>
<dbReference type="SUPFAM" id="SSF46785">
    <property type="entry name" value="Winged helix' DNA-binding domain"/>
    <property type="match status" value="1"/>
</dbReference>
<evidence type="ECO:0000313" key="4">
    <source>
        <dbReference type="EMBL" id="KAB7733173.1"/>
    </source>
</evidence>
<dbReference type="PROSITE" id="PS51000">
    <property type="entry name" value="HTH_DEOR_2"/>
    <property type="match status" value="1"/>
</dbReference>
<dbReference type="SUPFAM" id="SSF100950">
    <property type="entry name" value="NagB/RpiA/CoA transferase-like"/>
    <property type="match status" value="1"/>
</dbReference>
<keyword evidence="2" id="KW-0804">Transcription</keyword>
<dbReference type="Proteomes" id="UP000488299">
    <property type="component" value="Unassembled WGS sequence"/>
</dbReference>
<dbReference type="Pfam" id="PF00455">
    <property type="entry name" value="DeoRC"/>
    <property type="match status" value="1"/>
</dbReference>
<feature type="domain" description="HTH deoR-type" evidence="3">
    <location>
        <begin position="4"/>
        <end position="59"/>
    </location>
</feature>
<dbReference type="InterPro" id="IPR037171">
    <property type="entry name" value="NagB/RpiA_transferase-like"/>
</dbReference>
<dbReference type="GO" id="GO:0003700">
    <property type="term" value="F:DNA-binding transcription factor activity"/>
    <property type="evidence" value="ECO:0007669"/>
    <property type="project" value="InterPro"/>
</dbReference>
<accession>A0A7J5U664</accession>
<dbReference type="EMBL" id="WELI01000001">
    <property type="protein sequence ID" value="KAB7733173.1"/>
    <property type="molecule type" value="Genomic_DNA"/>
</dbReference>
<dbReference type="PRINTS" id="PR00037">
    <property type="entry name" value="HTHLACR"/>
</dbReference>
<dbReference type="InterPro" id="IPR036388">
    <property type="entry name" value="WH-like_DNA-bd_sf"/>
</dbReference>
<dbReference type="PANTHER" id="PTHR30363:SF44">
    <property type="entry name" value="AGA OPERON TRANSCRIPTIONAL REPRESSOR-RELATED"/>
    <property type="match status" value="1"/>
</dbReference>
<dbReference type="Gene3D" id="1.10.10.10">
    <property type="entry name" value="Winged helix-like DNA-binding domain superfamily/Winged helix DNA-binding domain"/>
    <property type="match status" value="1"/>
</dbReference>
<dbReference type="Pfam" id="PF08220">
    <property type="entry name" value="HTH_DeoR"/>
    <property type="match status" value="1"/>
</dbReference>
<dbReference type="PANTHER" id="PTHR30363">
    <property type="entry name" value="HTH-TYPE TRANSCRIPTIONAL REGULATOR SRLR-RELATED"/>
    <property type="match status" value="1"/>
</dbReference>
<dbReference type="AlphaFoldDB" id="A0A7J5U664"/>
<dbReference type="InterPro" id="IPR001034">
    <property type="entry name" value="DeoR_HTH"/>
</dbReference>
<keyword evidence="5" id="KW-1185">Reference proteome</keyword>
<dbReference type="SMART" id="SM01134">
    <property type="entry name" value="DeoRC"/>
    <property type="match status" value="1"/>
</dbReference>
<sequence length="251" mass="26904">MSFQIRKAKILGLLEQAGGAVDVRQLAASLDLSDMTVRRDLNALAEQGLIIRTHGGAMLPGLADRPVSFAGKSAQQHEAKEQIARRAAAEIVDGDVIFMDCGSTVFALCPYIRQKRITVITNSLPVVAELMRSNVTLNLVGGEVDKERQAVHGLTAESHIARYRADKAFVGVDGVSVANGLSANGEKEATLTLALMRQAAHTYLLCDASKLGQDRYLQFAPLSVVEVLVTDPAAPDEVVQAFVDAGVRVIR</sequence>
<evidence type="ECO:0000256" key="2">
    <source>
        <dbReference type="ARBA" id="ARBA00023163"/>
    </source>
</evidence>
<reference evidence="4 5" key="1">
    <citation type="submission" date="2019-10" db="EMBL/GenBank/DDBJ databases">
        <title>Rudanella paleaurantiibacter sp. nov., isolated from sludge.</title>
        <authorList>
            <person name="Xu S.Q."/>
        </authorList>
    </citation>
    <scope>NUCLEOTIDE SEQUENCE [LARGE SCALE GENOMIC DNA]</scope>
    <source>
        <strain evidence="4 5">HX-22-17</strain>
    </source>
</reference>
<organism evidence="4 5">
    <name type="scientific">Rudanella paleaurantiibacter</name>
    <dbReference type="NCBI Taxonomy" id="2614655"/>
    <lineage>
        <taxon>Bacteria</taxon>
        <taxon>Pseudomonadati</taxon>
        <taxon>Bacteroidota</taxon>
        <taxon>Cytophagia</taxon>
        <taxon>Cytophagales</taxon>
        <taxon>Cytophagaceae</taxon>
        <taxon>Rudanella</taxon>
    </lineage>
</organism>
<dbReference type="InterPro" id="IPR036390">
    <property type="entry name" value="WH_DNA-bd_sf"/>
</dbReference>
<comment type="caution">
    <text evidence="4">The sequence shown here is derived from an EMBL/GenBank/DDBJ whole genome shotgun (WGS) entry which is preliminary data.</text>
</comment>
<dbReference type="Gene3D" id="3.40.50.1360">
    <property type="match status" value="1"/>
</dbReference>
<dbReference type="RefSeq" id="WP_152123011.1">
    <property type="nucleotide sequence ID" value="NZ_WELI01000001.1"/>
</dbReference>
<proteinExistence type="predicted"/>
<keyword evidence="1" id="KW-0805">Transcription regulation</keyword>